<comment type="caution">
    <text evidence="4">The sequence shown here is derived from an EMBL/GenBank/DDBJ whole genome shotgun (WGS) entry which is preliminary data.</text>
</comment>
<name>A0AA92V008_9BACT</name>
<reference evidence="4 5" key="1">
    <citation type="submission" date="2018-08" db="EMBL/GenBank/DDBJ databases">
        <title>A genome reference for cultivated species of the human gut microbiota.</title>
        <authorList>
            <person name="Zou Y."/>
            <person name="Xue W."/>
            <person name="Luo G."/>
        </authorList>
    </citation>
    <scope>NUCLEOTIDE SEQUENCE [LARGE SCALE GENOMIC DNA]</scope>
    <source>
        <strain evidence="4 5">AM42-23AC</strain>
    </source>
</reference>
<evidence type="ECO:0000256" key="3">
    <source>
        <dbReference type="ARBA" id="ARBA00023315"/>
    </source>
</evidence>
<evidence type="ECO:0000313" key="4">
    <source>
        <dbReference type="EMBL" id="RHA84549.1"/>
    </source>
</evidence>
<dbReference type="Pfam" id="PF00132">
    <property type="entry name" value="Hexapep"/>
    <property type="match status" value="1"/>
</dbReference>
<dbReference type="GO" id="GO:0016746">
    <property type="term" value="F:acyltransferase activity"/>
    <property type="evidence" value="ECO:0007669"/>
    <property type="project" value="UniProtKB-KW"/>
</dbReference>
<protein>
    <submittedName>
        <fullName evidence="4">Acyltransferase</fullName>
    </submittedName>
</protein>
<dbReference type="SUPFAM" id="SSF51161">
    <property type="entry name" value="Trimeric LpxA-like enzymes"/>
    <property type="match status" value="1"/>
</dbReference>
<dbReference type="EMBL" id="QSFW01000024">
    <property type="protein sequence ID" value="RHA84549.1"/>
    <property type="molecule type" value="Genomic_DNA"/>
</dbReference>
<sequence length="215" mass="24057">MIVSKLTRKFLHFPRFLRKQFYLRYNRLCLRGCIGWNHLGKRAMVFNHIYLDIHPDSKVEIGDDFTFTSGECYNPLCRNQRGCIITERPNSIIEIGHHVGMSSPCLWAKERITIGNYVNIGGDCIIMDSDAHNLDWRVRDSGEMFAPMVSMDNHTAKCAPIVIKDHVLIGAKSIILKGVTIGEGSVIGAGSVVVKDIPANCIAAGNPCKVIKRME</sequence>
<dbReference type="InterPro" id="IPR011004">
    <property type="entry name" value="Trimer_LpxA-like_sf"/>
</dbReference>
<evidence type="ECO:0000256" key="1">
    <source>
        <dbReference type="ARBA" id="ARBA00022679"/>
    </source>
</evidence>
<dbReference type="PANTHER" id="PTHR23416">
    <property type="entry name" value="SIALIC ACID SYNTHASE-RELATED"/>
    <property type="match status" value="1"/>
</dbReference>
<dbReference type="PROSITE" id="PS00101">
    <property type="entry name" value="HEXAPEP_TRANSFERASES"/>
    <property type="match status" value="1"/>
</dbReference>
<keyword evidence="1" id="KW-0808">Transferase</keyword>
<dbReference type="InterPro" id="IPR051159">
    <property type="entry name" value="Hexapeptide_acetyltransf"/>
</dbReference>
<keyword evidence="3 4" id="KW-0012">Acyltransferase</keyword>
<dbReference type="Gene3D" id="2.160.10.10">
    <property type="entry name" value="Hexapeptide repeat proteins"/>
    <property type="match status" value="1"/>
</dbReference>
<proteinExistence type="predicted"/>
<dbReference type="AlphaFoldDB" id="A0AA92V008"/>
<dbReference type="InterPro" id="IPR018357">
    <property type="entry name" value="Hexapep_transf_CS"/>
</dbReference>
<evidence type="ECO:0000313" key="5">
    <source>
        <dbReference type="Proteomes" id="UP000284990"/>
    </source>
</evidence>
<keyword evidence="2" id="KW-0677">Repeat</keyword>
<dbReference type="Proteomes" id="UP000284990">
    <property type="component" value="Unassembled WGS sequence"/>
</dbReference>
<accession>A0AA92V008</accession>
<dbReference type="InterPro" id="IPR001451">
    <property type="entry name" value="Hexapep"/>
</dbReference>
<dbReference type="CDD" id="cd04647">
    <property type="entry name" value="LbH_MAT_like"/>
    <property type="match status" value="1"/>
</dbReference>
<organism evidence="4 5">
    <name type="scientific">Segatella copri</name>
    <dbReference type="NCBI Taxonomy" id="165179"/>
    <lineage>
        <taxon>Bacteria</taxon>
        <taxon>Pseudomonadati</taxon>
        <taxon>Bacteroidota</taxon>
        <taxon>Bacteroidia</taxon>
        <taxon>Bacteroidales</taxon>
        <taxon>Prevotellaceae</taxon>
        <taxon>Segatella</taxon>
    </lineage>
</organism>
<gene>
    <name evidence="4" type="ORF">DW916_11125</name>
</gene>
<evidence type="ECO:0000256" key="2">
    <source>
        <dbReference type="ARBA" id="ARBA00022737"/>
    </source>
</evidence>
<dbReference type="RefSeq" id="WP_118191117.1">
    <property type="nucleotide sequence ID" value="NZ_QSFW01000024.1"/>
</dbReference>